<sequence>MAISRDHSLVSFSRLSPEASNSSVSAYQLCFRTYAEVFFQASARTTSSQRYSIRGANVSYFVLTRLMLSSRKRTIRLVQSAQGHSGVASTCGSLFWVAFFVQFVPEPIALRTVLVRLGLVSYGSAADAIS</sequence>
<organism evidence="1">
    <name type="scientific">Ralstonia solanacearum</name>
    <name type="common">Pseudomonas solanacearum</name>
    <dbReference type="NCBI Taxonomy" id="305"/>
    <lineage>
        <taxon>Bacteria</taxon>
        <taxon>Pseudomonadati</taxon>
        <taxon>Pseudomonadota</taxon>
        <taxon>Betaproteobacteria</taxon>
        <taxon>Burkholderiales</taxon>
        <taxon>Burkholderiaceae</taxon>
        <taxon>Ralstonia</taxon>
        <taxon>Ralstonia solanacearum species complex</taxon>
    </lineage>
</organism>
<evidence type="ECO:0000313" key="1">
    <source>
        <dbReference type="EMBL" id="CUV11888.1"/>
    </source>
</evidence>
<name>A0A0S4TPA5_RALSL</name>
<accession>A0A0S4TPA5</accession>
<dbReference type="AlphaFoldDB" id="A0A0S4TPA5"/>
<protein>
    <submittedName>
        <fullName evidence="1">Uncharacterized protein</fullName>
    </submittedName>
</protein>
<proteinExistence type="predicted"/>
<dbReference type="EMBL" id="LN899819">
    <property type="protein sequence ID" value="CUV11888.1"/>
    <property type="molecule type" value="Genomic_DNA"/>
</dbReference>
<reference evidence="1" key="1">
    <citation type="submission" date="2015-10" db="EMBL/GenBank/DDBJ databases">
        <authorList>
            <person name="Gilbert D.G."/>
        </authorList>
    </citation>
    <scope>NUCLEOTIDE SEQUENCE</scope>
    <source>
        <strain evidence="1">Phyl III-seqv23</strain>
    </source>
</reference>
<gene>
    <name evidence="1" type="ORF">RUN39_v1_260035</name>
</gene>